<dbReference type="GO" id="GO:0005525">
    <property type="term" value="F:GTP binding"/>
    <property type="evidence" value="ECO:0007669"/>
    <property type="project" value="UniProtKB-KW"/>
</dbReference>
<dbReference type="Proteomes" id="UP000492821">
    <property type="component" value="Unassembled WGS sequence"/>
</dbReference>
<keyword evidence="9" id="KW-1185">Reference proteome</keyword>
<dbReference type="InterPro" id="IPR027417">
    <property type="entry name" value="P-loop_NTPase"/>
</dbReference>
<evidence type="ECO:0000256" key="6">
    <source>
        <dbReference type="ARBA" id="ARBA00023134"/>
    </source>
</evidence>
<keyword evidence="4 8" id="KW-0547">Nucleotide-binding</keyword>
<dbReference type="WBParaSite" id="Pan_g1349.t1">
    <property type="protein sequence ID" value="Pan_g1349.t1"/>
    <property type="gene ID" value="Pan_g1349"/>
</dbReference>
<proteinExistence type="inferred from homology"/>
<dbReference type="GO" id="GO:0005737">
    <property type="term" value="C:cytoplasm"/>
    <property type="evidence" value="ECO:0007669"/>
    <property type="project" value="TreeGrafter"/>
</dbReference>
<dbReference type="FunFam" id="3.40.50.300:FF:000338">
    <property type="entry name" value="GPN-loop GTPase 2"/>
    <property type="match status" value="1"/>
</dbReference>
<evidence type="ECO:0000256" key="8">
    <source>
        <dbReference type="RuleBase" id="RU365059"/>
    </source>
</evidence>
<evidence type="ECO:0000256" key="3">
    <source>
        <dbReference type="ARBA" id="ARBA00014588"/>
    </source>
</evidence>
<protein>
    <recommendedName>
        <fullName evidence="3 8">GPN-loop GTPase 2</fullName>
    </recommendedName>
</protein>
<dbReference type="GO" id="GO:0003924">
    <property type="term" value="F:GTPase activity"/>
    <property type="evidence" value="ECO:0007669"/>
    <property type="project" value="TreeGrafter"/>
</dbReference>
<evidence type="ECO:0000256" key="1">
    <source>
        <dbReference type="ARBA" id="ARBA00003181"/>
    </source>
</evidence>
<evidence type="ECO:0000313" key="9">
    <source>
        <dbReference type="Proteomes" id="UP000492821"/>
    </source>
</evidence>
<comment type="subunit">
    <text evidence="7">Heterodimers with GPN1 or GPN3. Binds to RNA polymerase II (RNAPII).</text>
</comment>
<sequence length="271" mass="30472">MVFYGQLVVGAPGAGKSTYCSGLVQLLKQLKRPVICVNLDPANDVIPFDCDVDIRELVTVEDAMETFNLGPNGALRYCMQTLLKNIGWLKHKITSLAKEASYLVIDMPGQLELYNSDDSITQIIQQFNKWDWRMCAVHLSDSVYIADPGKFVSVILAALSIMVNLEVAQINVLTKVDLLDEDRLPYDFEFFENLPDLKYLTDLLDDHPFLSQYKNLSSKLCEIVDSYSLVGFVPLNVKSKERMLHLLKQADKANGFELIDSKDLRGVIVAS</sequence>
<dbReference type="PANTHER" id="PTHR21231">
    <property type="entry name" value="XPA-BINDING PROTEIN 1-RELATED"/>
    <property type="match status" value="1"/>
</dbReference>
<evidence type="ECO:0000256" key="7">
    <source>
        <dbReference type="ARBA" id="ARBA00046611"/>
    </source>
</evidence>
<evidence type="ECO:0000256" key="4">
    <source>
        <dbReference type="ARBA" id="ARBA00022741"/>
    </source>
</evidence>
<dbReference type="PANTHER" id="PTHR21231:SF3">
    <property type="entry name" value="GPN-LOOP GTPASE 2"/>
    <property type="match status" value="1"/>
</dbReference>
<dbReference type="InterPro" id="IPR004130">
    <property type="entry name" value="Gpn"/>
</dbReference>
<keyword evidence="5 8" id="KW-0378">Hydrolase</keyword>
<accession>A0A7E4UW17</accession>
<comment type="similarity">
    <text evidence="2 8">Belongs to the GPN-loop GTPase family.</text>
</comment>
<dbReference type="Gene3D" id="3.40.50.300">
    <property type="entry name" value="P-loop containing nucleotide triphosphate hydrolases"/>
    <property type="match status" value="1"/>
</dbReference>
<evidence type="ECO:0000256" key="5">
    <source>
        <dbReference type="ARBA" id="ARBA00022801"/>
    </source>
</evidence>
<reference evidence="9" key="1">
    <citation type="journal article" date="2013" name="Genetics">
        <title>The draft genome and transcriptome of Panagrellus redivivus are shaped by the harsh demands of a free-living lifestyle.</title>
        <authorList>
            <person name="Srinivasan J."/>
            <person name="Dillman A.R."/>
            <person name="Macchietto M.G."/>
            <person name="Heikkinen L."/>
            <person name="Lakso M."/>
            <person name="Fracchia K.M."/>
            <person name="Antoshechkin I."/>
            <person name="Mortazavi A."/>
            <person name="Wong G."/>
            <person name="Sternberg P.W."/>
        </authorList>
    </citation>
    <scope>NUCLEOTIDE SEQUENCE [LARGE SCALE GENOMIC DNA]</scope>
    <source>
        <strain evidence="9">MT8872</strain>
    </source>
</reference>
<organism evidence="9 10">
    <name type="scientific">Panagrellus redivivus</name>
    <name type="common">Microworm</name>
    <dbReference type="NCBI Taxonomy" id="6233"/>
    <lineage>
        <taxon>Eukaryota</taxon>
        <taxon>Metazoa</taxon>
        <taxon>Ecdysozoa</taxon>
        <taxon>Nematoda</taxon>
        <taxon>Chromadorea</taxon>
        <taxon>Rhabditida</taxon>
        <taxon>Tylenchina</taxon>
        <taxon>Panagrolaimomorpha</taxon>
        <taxon>Panagrolaimoidea</taxon>
        <taxon>Panagrolaimidae</taxon>
        <taxon>Panagrellus</taxon>
    </lineage>
</organism>
<evidence type="ECO:0000256" key="2">
    <source>
        <dbReference type="ARBA" id="ARBA00005290"/>
    </source>
</evidence>
<dbReference type="AlphaFoldDB" id="A0A7E4UW17"/>
<evidence type="ECO:0000313" key="10">
    <source>
        <dbReference type="WBParaSite" id="Pan_g1349.t1"/>
    </source>
</evidence>
<dbReference type="Pfam" id="PF03029">
    <property type="entry name" value="ATP_bind_1"/>
    <property type="match status" value="1"/>
</dbReference>
<keyword evidence="6 8" id="KW-0342">GTP-binding</keyword>
<name>A0A7E4UW17_PANRE</name>
<dbReference type="CDD" id="cd17871">
    <property type="entry name" value="GPN2"/>
    <property type="match status" value="1"/>
</dbReference>
<dbReference type="InterPro" id="IPR030231">
    <property type="entry name" value="Gpn2"/>
</dbReference>
<comment type="function">
    <text evidence="1 8">Small GTPase required for proper localization of RNA polymerase II and III (RNAPII and RNAPIII). May act at an RNAP assembly step prior to nuclear import.</text>
</comment>
<dbReference type="SUPFAM" id="SSF52540">
    <property type="entry name" value="P-loop containing nucleoside triphosphate hydrolases"/>
    <property type="match status" value="1"/>
</dbReference>
<reference evidence="10" key="2">
    <citation type="submission" date="2020-10" db="UniProtKB">
        <authorList>
            <consortium name="WormBaseParasite"/>
        </authorList>
    </citation>
    <scope>IDENTIFICATION</scope>
</reference>